<proteinExistence type="predicted"/>
<dbReference type="OMA" id="HCKAESE"/>
<dbReference type="KEGG" id="edi:EDI_092440"/>
<gene>
    <name evidence="1" type="ORF">EDI_092440</name>
</gene>
<reference evidence="2" key="1">
    <citation type="submission" date="2007-12" db="EMBL/GenBank/DDBJ databases">
        <title>Annotation of Entamoeba dispar SAW760.</title>
        <authorList>
            <person name="Lorenzi H."/>
            <person name="Inman J."/>
            <person name="Schobel S."/>
            <person name="Amedeo P."/>
            <person name="Caler E."/>
        </authorList>
    </citation>
    <scope>NUCLEOTIDE SEQUENCE [LARGE SCALE GENOMIC DNA]</scope>
    <source>
        <strain evidence="2">ATCC PRA-260 / SAW760</strain>
    </source>
</reference>
<dbReference type="OrthoDB" id="26332at2759"/>
<dbReference type="VEuPathDB" id="AmoebaDB:EDI_092440"/>
<dbReference type="AlphaFoldDB" id="B0ED36"/>
<accession>B0ED36</accession>
<dbReference type="GeneID" id="5881194"/>
<dbReference type="eggNOG" id="ENOG502RF60">
    <property type="taxonomic scope" value="Eukaryota"/>
</dbReference>
<dbReference type="Proteomes" id="UP000008076">
    <property type="component" value="Unassembled WGS sequence"/>
</dbReference>
<name>B0ED36_ENTDS</name>
<protein>
    <submittedName>
        <fullName evidence="1">Uncharacterized protein</fullName>
    </submittedName>
</protein>
<dbReference type="RefSeq" id="XP_001736209.1">
    <property type="nucleotide sequence ID" value="XM_001736157.1"/>
</dbReference>
<dbReference type="EMBL" id="DS548800">
    <property type="protein sequence ID" value="EDR27453.1"/>
    <property type="molecule type" value="Genomic_DNA"/>
</dbReference>
<sequence length="211" mass="23693">MSESETSQQLSESTEANEAPVIETAQFNEIVPLKGDIMEHFEKIPRKINGRDYAFCKYCKAESDKGGDNKLFRIRAKPENLRRHLKCCKYFCAAKGITLKPKINNIPGGGKRPRIDPKTEKENVVMVAPLAICSAGCKTLTVKYSRKSESMDITPGMTAQEVVDSLKEIFDIDPSAKCYLRRETEHKVLIGCCDLMLLINNGETLRLECSK</sequence>
<evidence type="ECO:0000313" key="1">
    <source>
        <dbReference type="EMBL" id="EDR27453.1"/>
    </source>
</evidence>
<evidence type="ECO:0000313" key="2">
    <source>
        <dbReference type="Proteomes" id="UP000008076"/>
    </source>
</evidence>
<keyword evidence="2" id="KW-1185">Reference proteome</keyword>
<organism evidence="2">
    <name type="scientific">Entamoeba dispar (strain ATCC PRA-260 / SAW760)</name>
    <dbReference type="NCBI Taxonomy" id="370354"/>
    <lineage>
        <taxon>Eukaryota</taxon>
        <taxon>Amoebozoa</taxon>
        <taxon>Evosea</taxon>
        <taxon>Archamoebae</taxon>
        <taxon>Mastigamoebida</taxon>
        <taxon>Entamoebidae</taxon>
        <taxon>Entamoeba</taxon>
    </lineage>
</organism>